<name>A0AAU7DKV3_9BACT</name>
<reference evidence="4" key="1">
    <citation type="submission" date="2023-03" db="EMBL/GenBank/DDBJ databases">
        <title>Edaphobacter sp.</title>
        <authorList>
            <person name="Huber K.J."/>
            <person name="Papendorf J."/>
            <person name="Pilke C."/>
            <person name="Bunk B."/>
            <person name="Sproeer C."/>
            <person name="Pester M."/>
        </authorList>
    </citation>
    <scope>NUCLEOTIDE SEQUENCE</scope>
    <source>
        <strain evidence="4">DSM 110680</strain>
    </source>
</reference>
<gene>
    <name evidence="4" type="ORF">P8935_01175</name>
</gene>
<proteinExistence type="predicted"/>
<evidence type="ECO:0000256" key="2">
    <source>
        <dbReference type="SAM" id="SignalP"/>
    </source>
</evidence>
<dbReference type="InterPro" id="IPR027843">
    <property type="entry name" value="DUF4440"/>
</dbReference>
<dbReference type="Gene3D" id="3.10.450.50">
    <property type="match status" value="1"/>
</dbReference>
<sequence>MTRFTACFAVVFLSCTAFGQTPGSSPMTASAPVTSTSSPEVQQFQKIEDSWDDAVNKRDQYGLELVLSPLFLDVSGTGDITTRNQQVAYVITTEDRTMHLEQKVIAVRMLGDTAVANGTYVLHHRASSGQVDEKGVFTQVFERAHNGWLCINSQRTMLREDGGKSKKQSSAELPFHFPIFGKSDKKDSQ</sequence>
<keyword evidence="2" id="KW-0732">Signal</keyword>
<feature type="signal peptide" evidence="2">
    <location>
        <begin position="1"/>
        <end position="19"/>
    </location>
</feature>
<feature type="chain" id="PRO_5043436753" evidence="2">
    <location>
        <begin position="20"/>
        <end position="189"/>
    </location>
</feature>
<evidence type="ECO:0000313" key="4">
    <source>
        <dbReference type="EMBL" id="XBH17955.1"/>
    </source>
</evidence>
<dbReference type="InterPro" id="IPR032710">
    <property type="entry name" value="NTF2-like_dom_sf"/>
</dbReference>
<dbReference type="AlphaFoldDB" id="A0AAU7DKV3"/>
<evidence type="ECO:0000259" key="3">
    <source>
        <dbReference type="Pfam" id="PF14534"/>
    </source>
</evidence>
<dbReference type="EMBL" id="CP121196">
    <property type="protein sequence ID" value="XBH17955.1"/>
    <property type="molecule type" value="Genomic_DNA"/>
</dbReference>
<accession>A0AAU7DKV3</accession>
<dbReference type="Pfam" id="PF14534">
    <property type="entry name" value="DUF4440"/>
    <property type="match status" value="1"/>
</dbReference>
<dbReference type="PROSITE" id="PS51257">
    <property type="entry name" value="PROKAR_LIPOPROTEIN"/>
    <property type="match status" value="1"/>
</dbReference>
<dbReference type="SUPFAM" id="SSF54427">
    <property type="entry name" value="NTF2-like"/>
    <property type="match status" value="1"/>
</dbReference>
<protein>
    <submittedName>
        <fullName evidence="4">Nuclear transport factor 2 family protein</fullName>
    </submittedName>
</protein>
<feature type="domain" description="DUF4440" evidence="3">
    <location>
        <begin position="46"/>
        <end position="149"/>
    </location>
</feature>
<organism evidence="4">
    <name type="scientific">Telmatobacter sp. DSM 110680</name>
    <dbReference type="NCBI Taxonomy" id="3036704"/>
    <lineage>
        <taxon>Bacteria</taxon>
        <taxon>Pseudomonadati</taxon>
        <taxon>Acidobacteriota</taxon>
        <taxon>Terriglobia</taxon>
        <taxon>Terriglobales</taxon>
        <taxon>Acidobacteriaceae</taxon>
        <taxon>Telmatobacter</taxon>
    </lineage>
</organism>
<feature type="region of interest" description="Disordered" evidence="1">
    <location>
        <begin position="160"/>
        <end position="189"/>
    </location>
</feature>
<evidence type="ECO:0000256" key="1">
    <source>
        <dbReference type="SAM" id="MobiDB-lite"/>
    </source>
</evidence>
<dbReference type="RefSeq" id="WP_348263181.1">
    <property type="nucleotide sequence ID" value="NZ_CP121196.1"/>
</dbReference>